<dbReference type="AlphaFoldDB" id="A0A2P4YUJ3"/>
<feature type="region of interest" description="Disordered" evidence="1">
    <location>
        <begin position="26"/>
        <end position="65"/>
    </location>
</feature>
<evidence type="ECO:0000256" key="1">
    <source>
        <dbReference type="SAM" id="MobiDB-lite"/>
    </source>
</evidence>
<accession>A0A2P4YUJ3</accession>
<dbReference type="Proteomes" id="UP000237271">
    <property type="component" value="Unassembled WGS sequence"/>
</dbReference>
<comment type="caution">
    <text evidence="2">The sequence shown here is derived from an EMBL/GenBank/DDBJ whole genome shotgun (WGS) entry which is preliminary data.</text>
</comment>
<dbReference type="EMBL" id="NCKW01000075">
    <property type="protein sequence ID" value="POM81464.1"/>
    <property type="molecule type" value="Genomic_DNA"/>
</dbReference>
<gene>
    <name evidence="2" type="ORF">PHPALM_558</name>
</gene>
<proteinExistence type="predicted"/>
<organism evidence="2 3">
    <name type="scientific">Phytophthora palmivora</name>
    <dbReference type="NCBI Taxonomy" id="4796"/>
    <lineage>
        <taxon>Eukaryota</taxon>
        <taxon>Sar</taxon>
        <taxon>Stramenopiles</taxon>
        <taxon>Oomycota</taxon>
        <taxon>Peronosporomycetes</taxon>
        <taxon>Peronosporales</taxon>
        <taxon>Peronosporaceae</taxon>
        <taxon>Phytophthora</taxon>
    </lineage>
</organism>
<keyword evidence="3" id="KW-1185">Reference proteome</keyword>
<evidence type="ECO:0000313" key="3">
    <source>
        <dbReference type="Proteomes" id="UP000237271"/>
    </source>
</evidence>
<evidence type="ECO:0000313" key="2">
    <source>
        <dbReference type="EMBL" id="POM81464.1"/>
    </source>
</evidence>
<reference evidence="2 3" key="1">
    <citation type="journal article" date="2017" name="Genome Biol. Evol.">
        <title>Phytophthora megakarya and P. palmivora, closely related causal agents of cacao black pod rot, underwent increases in genome sizes and gene numbers by different mechanisms.</title>
        <authorList>
            <person name="Ali S.S."/>
            <person name="Shao J."/>
            <person name="Lary D.J."/>
            <person name="Kronmiller B."/>
            <person name="Shen D."/>
            <person name="Strem M.D."/>
            <person name="Amoako-Attah I."/>
            <person name="Akrofi A.Y."/>
            <person name="Begoude B.A."/>
            <person name="Ten Hoopen G.M."/>
            <person name="Coulibaly K."/>
            <person name="Kebe B.I."/>
            <person name="Melnick R.L."/>
            <person name="Guiltinan M.J."/>
            <person name="Tyler B.M."/>
            <person name="Meinhardt L.W."/>
            <person name="Bailey B.A."/>
        </authorList>
    </citation>
    <scope>NUCLEOTIDE SEQUENCE [LARGE SCALE GENOMIC DNA]</scope>
    <source>
        <strain evidence="3">sbr112.9</strain>
    </source>
</reference>
<feature type="compositionally biased region" description="Polar residues" evidence="1">
    <location>
        <begin position="100"/>
        <end position="113"/>
    </location>
</feature>
<sequence length="122" mass="13008">MCVRLLRCTYKVCAAEAVAIACPLESSDNDLGLTPAPPVVQSSQPRFEEVSSHLELPPSGLTDETAPTLASVQRSTNLHVTGRSVEAMLNAVGKEIRDTAFTSEGETTSFTLTSRRDSDGNP</sequence>
<protein>
    <submittedName>
        <fullName evidence="2">Protein argonaute 2-like</fullName>
    </submittedName>
</protein>
<name>A0A2P4YUJ3_9STRA</name>
<feature type="region of interest" description="Disordered" evidence="1">
    <location>
        <begin position="100"/>
        <end position="122"/>
    </location>
</feature>